<proteinExistence type="predicted"/>
<name>D7DQQ3_METV3</name>
<gene>
    <name evidence="2" type="ordered locus">Mvol_1525</name>
</gene>
<protein>
    <submittedName>
        <fullName evidence="2">Uncharacterized protein</fullName>
    </submittedName>
</protein>
<sequence length="153" mass="17997">MKILKTLFFIFLIIFISTFTILNIQQSEEDIINERMEEYGYPSSGYIITNKTVRYSDASFVILSNSPKKYSIGGIQALNKARDYLNSEYNQELAEHDYMIDVEPESIEEYRENDNYYWMFKMRFGKVGTEGDFMGYVMVDRRTGHCKMEGLFG</sequence>
<keyword evidence="1" id="KW-0812">Transmembrane</keyword>
<keyword evidence="1" id="KW-0472">Membrane</keyword>
<feature type="transmembrane region" description="Helical" evidence="1">
    <location>
        <begin position="7"/>
        <end position="24"/>
    </location>
</feature>
<dbReference type="HOGENOM" id="CLU_130794_0_0_2"/>
<keyword evidence="1" id="KW-1133">Transmembrane helix</keyword>
<organism evidence="2 3">
    <name type="scientific">Methanococcus voltae (strain ATCC BAA-1334 / A3)</name>
    <dbReference type="NCBI Taxonomy" id="456320"/>
    <lineage>
        <taxon>Archaea</taxon>
        <taxon>Methanobacteriati</taxon>
        <taxon>Methanobacteriota</taxon>
        <taxon>Methanomada group</taxon>
        <taxon>Methanococci</taxon>
        <taxon>Methanococcales</taxon>
        <taxon>Methanococcaceae</taxon>
        <taxon>Methanococcus</taxon>
    </lineage>
</organism>
<accession>D7DQQ3</accession>
<dbReference type="InParanoid" id="D7DQQ3"/>
<evidence type="ECO:0000313" key="2">
    <source>
        <dbReference type="EMBL" id="ADI37180.1"/>
    </source>
</evidence>
<dbReference type="AlphaFoldDB" id="D7DQQ3"/>
<dbReference type="EMBL" id="CP002057">
    <property type="protein sequence ID" value="ADI37180.1"/>
    <property type="molecule type" value="Genomic_DNA"/>
</dbReference>
<reference evidence="2 3" key="1">
    <citation type="submission" date="2010-05" db="EMBL/GenBank/DDBJ databases">
        <title>Complete sequence of Methanococcus voltae A3.</title>
        <authorList>
            <consortium name="US DOE Joint Genome Institute"/>
            <person name="Lucas S."/>
            <person name="Copeland A."/>
            <person name="Lapidus A."/>
            <person name="Cheng J.-F."/>
            <person name="Bruce D."/>
            <person name="Goodwin L."/>
            <person name="Pitluck S."/>
            <person name="Lowry S."/>
            <person name="Clum A."/>
            <person name="Land M."/>
            <person name="Hauser L."/>
            <person name="Kyrpides N."/>
            <person name="Mikhailova N."/>
            <person name="Whitman W.B."/>
            <person name="Woyke T."/>
        </authorList>
    </citation>
    <scope>NUCLEOTIDE SEQUENCE [LARGE SCALE GENOMIC DNA]</scope>
    <source>
        <strain evidence="3">ATCC BAA-1334 / A3</strain>
    </source>
</reference>
<evidence type="ECO:0000313" key="3">
    <source>
        <dbReference type="Proteomes" id="UP000007722"/>
    </source>
</evidence>
<dbReference type="STRING" id="456320.Mvol_1525"/>
<evidence type="ECO:0000256" key="1">
    <source>
        <dbReference type="SAM" id="Phobius"/>
    </source>
</evidence>
<dbReference type="eggNOG" id="arCOG05105">
    <property type="taxonomic scope" value="Archaea"/>
</dbReference>
<keyword evidence="3" id="KW-1185">Reference proteome</keyword>
<dbReference type="Proteomes" id="UP000007722">
    <property type="component" value="Chromosome"/>
</dbReference>
<dbReference type="KEGG" id="mvo:Mvol_1525"/>
<dbReference type="OrthoDB" id="89995at2157"/>